<dbReference type="InterPro" id="IPR029044">
    <property type="entry name" value="Nucleotide-diphossugar_trans"/>
</dbReference>
<dbReference type="EMBL" id="LBXO01000026">
    <property type="protein sequence ID" value="KKR32672.1"/>
    <property type="molecule type" value="Genomic_DNA"/>
</dbReference>
<dbReference type="PANTHER" id="PTHR43179:SF7">
    <property type="entry name" value="RHAMNOSYLTRANSFERASE WBBL"/>
    <property type="match status" value="1"/>
</dbReference>
<dbReference type="Gene3D" id="3.90.550.10">
    <property type="entry name" value="Spore Coat Polysaccharide Biosynthesis Protein SpsA, Chain A"/>
    <property type="match status" value="1"/>
</dbReference>
<organism evidence="2 3">
    <name type="scientific">Candidatus Falkowbacteria bacterium GW2011_GWF2_39_8</name>
    <dbReference type="NCBI Taxonomy" id="1618642"/>
    <lineage>
        <taxon>Bacteria</taxon>
        <taxon>Candidatus Falkowiibacteriota</taxon>
    </lineage>
</organism>
<evidence type="ECO:0000259" key="1">
    <source>
        <dbReference type="Pfam" id="PF00535"/>
    </source>
</evidence>
<dbReference type="AlphaFoldDB" id="A0A0G0T4F0"/>
<protein>
    <submittedName>
        <fullName evidence="2">Glycosyl transferase family 2</fullName>
    </submittedName>
</protein>
<sequence>MDLSIVIVSWNVKEKLKENLKAIFASDHSVSFEVFVVDNNSADGTVQMVRDEFTEVKLIANEENVGFAKANNQAIKLCQSDYILLLNPDMKPFPDTFKNMVQWMRQNQNVDVAGCKLLDEKNEIVKHVRRFPKFLDQLAIVLKLPHLLPSILDNYLRVDFDYNKAEKVDSIRGGFFIIRRETIEKTGLLDEQFFIWFEEVDYCKRVAEVGGEVWYTNAAECIDYVGQSFSQVKRNTTQIYFRDSMLKYFKKWQPIWEYRLLKLAWPLGLFITRILNYVRVKGRART</sequence>
<dbReference type="CDD" id="cd04186">
    <property type="entry name" value="GT_2_like_c"/>
    <property type="match status" value="1"/>
</dbReference>
<reference evidence="2 3" key="1">
    <citation type="journal article" date="2015" name="Nature">
        <title>rRNA introns, odd ribosomes, and small enigmatic genomes across a large radiation of phyla.</title>
        <authorList>
            <person name="Brown C.T."/>
            <person name="Hug L.A."/>
            <person name="Thomas B.C."/>
            <person name="Sharon I."/>
            <person name="Castelle C.J."/>
            <person name="Singh A."/>
            <person name="Wilkins M.J."/>
            <person name="Williams K.H."/>
            <person name="Banfield J.F."/>
        </authorList>
    </citation>
    <scope>NUCLEOTIDE SEQUENCE [LARGE SCALE GENOMIC DNA]</scope>
</reference>
<comment type="caution">
    <text evidence="2">The sequence shown here is derived from an EMBL/GenBank/DDBJ whole genome shotgun (WGS) entry which is preliminary data.</text>
</comment>
<gene>
    <name evidence="2" type="ORF">UT64_C0026G0014</name>
</gene>
<evidence type="ECO:0000313" key="3">
    <source>
        <dbReference type="Proteomes" id="UP000034137"/>
    </source>
</evidence>
<dbReference type="GO" id="GO:0016740">
    <property type="term" value="F:transferase activity"/>
    <property type="evidence" value="ECO:0007669"/>
    <property type="project" value="UniProtKB-KW"/>
</dbReference>
<dbReference type="Pfam" id="PF00535">
    <property type="entry name" value="Glycos_transf_2"/>
    <property type="match status" value="1"/>
</dbReference>
<dbReference type="SUPFAM" id="SSF53448">
    <property type="entry name" value="Nucleotide-diphospho-sugar transferases"/>
    <property type="match status" value="1"/>
</dbReference>
<dbReference type="Proteomes" id="UP000034137">
    <property type="component" value="Unassembled WGS sequence"/>
</dbReference>
<dbReference type="PANTHER" id="PTHR43179">
    <property type="entry name" value="RHAMNOSYLTRANSFERASE WBBL"/>
    <property type="match status" value="1"/>
</dbReference>
<evidence type="ECO:0000313" key="2">
    <source>
        <dbReference type="EMBL" id="KKR32672.1"/>
    </source>
</evidence>
<keyword evidence="2" id="KW-0808">Transferase</keyword>
<name>A0A0G0T4F0_9BACT</name>
<accession>A0A0G0T4F0</accession>
<proteinExistence type="predicted"/>
<feature type="domain" description="Glycosyltransferase 2-like" evidence="1">
    <location>
        <begin position="4"/>
        <end position="146"/>
    </location>
</feature>
<dbReference type="InterPro" id="IPR001173">
    <property type="entry name" value="Glyco_trans_2-like"/>
</dbReference>